<name>A0A4V3WQ98_CAMSN</name>
<dbReference type="InterPro" id="IPR044644">
    <property type="entry name" value="DinF-like"/>
</dbReference>
<evidence type="ECO:0000313" key="8">
    <source>
        <dbReference type="Proteomes" id="UP000306102"/>
    </source>
</evidence>
<comment type="subcellular location">
    <subcellularLocation>
        <location evidence="1">Membrane</location>
        <topology evidence="1">Multi-pass membrane protein</topology>
    </subcellularLocation>
</comment>
<evidence type="ECO:0000256" key="6">
    <source>
        <dbReference type="SAM" id="Phobius"/>
    </source>
</evidence>
<evidence type="ECO:0000256" key="4">
    <source>
        <dbReference type="ARBA" id="ARBA00022989"/>
    </source>
</evidence>
<dbReference type="GO" id="GO:0015297">
    <property type="term" value="F:antiporter activity"/>
    <property type="evidence" value="ECO:0007669"/>
    <property type="project" value="InterPro"/>
</dbReference>
<evidence type="ECO:0000256" key="3">
    <source>
        <dbReference type="ARBA" id="ARBA00022692"/>
    </source>
</evidence>
<protein>
    <submittedName>
        <fullName evidence="7">Uncharacterized protein</fullName>
    </submittedName>
</protein>
<evidence type="ECO:0000256" key="2">
    <source>
        <dbReference type="ARBA" id="ARBA00010199"/>
    </source>
</evidence>
<proteinExistence type="inferred from homology"/>
<accession>A0A4V3WQ98</accession>
<dbReference type="PANTHER" id="PTHR42893">
    <property type="entry name" value="PROTEIN DETOXIFICATION 44, CHLOROPLASTIC-RELATED"/>
    <property type="match status" value="1"/>
</dbReference>
<comment type="similarity">
    <text evidence="2">Belongs to the multi antimicrobial extrusion (MATE) (TC 2.A.66.1) family.</text>
</comment>
<dbReference type="PANTHER" id="PTHR42893:SF11">
    <property type="entry name" value="PROTEIN DETOXIFICATION 43"/>
    <property type="match status" value="1"/>
</dbReference>
<feature type="transmembrane region" description="Helical" evidence="6">
    <location>
        <begin position="12"/>
        <end position="30"/>
    </location>
</feature>
<keyword evidence="5 6" id="KW-0472">Membrane</keyword>
<evidence type="ECO:0000256" key="1">
    <source>
        <dbReference type="ARBA" id="ARBA00004141"/>
    </source>
</evidence>
<feature type="transmembrane region" description="Helical" evidence="6">
    <location>
        <begin position="87"/>
        <end position="112"/>
    </location>
</feature>
<dbReference type="Pfam" id="PF01554">
    <property type="entry name" value="MatE"/>
    <property type="match status" value="1"/>
</dbReference>
<dbReference type="AlphaFoldDB" id="A0A4V3WQ98"/>
<dbReference type="GO" id="GO:0015137">
    <property type="term" value="F:citrate transmembrane transporter activity"/>
    <property type="evidence" value="ECO:0007669"/>
    <property type="project" value="TreeGrafter"/>
</dbReference>
<keyword evidence="3 6" id="KW-0812">Transmembrane</keyword>
<sequence length="161" mass="17706">MSTTLPLSSMSLLSAILYLNSLILLCKLMTKVDLLPPSVKDLQFNRFFKNGFLLLARVIAVTFCVTLATSLAARLGATPMAAFQICLQVWITSSLLFDGLAIAGQVIIACAFAEKDYEKAKVVATRVLQMGFGSEARCSCWTPFAIWIWNIYKGQKCCSPH</sequence>
<evidence type="ECO:0000313" key="7">
    <source>
        <dbReference type="EMBL" id="THG19467.1"/>
    </source>
</evidence>
<dbReference type="Proteomes" id="UP000306102">
    <property type="component" value="Unassembled WGS sequence"/>
</dbReference>
<dbReference type="GO" id="GO:0042910">
    <property type="term" value="F:xenobiotic transmembrane transporter activity"/>
    <property type="evidence" value="ECO:0007669"/>
    <property type="project" value="InterPro"/>
</dbReference>
<keyword evidence="8" id="KW-1185">Reference proteome</keyword>
<feature type="transmembrane region" description="Helical" evidence="6">
    <location>
        <begin position="51"/>
        <end position="75"/>
    </location>
</feature>
<evidence type="ECO:0000256" key="5">
    <source>
        <dbReference type="ARBA" id="ARBA00023136"/>
    </source>
</evidence>
<gene>
    <name evidence="7" type="ORF">TEA_002363</name>
</gene>
<keyword evidence="4 6" id="KW-1133">Transmembrane helix</keyword>
<dbReference type="EMBL" id="SDRB02002395">
    <property type="protein sequence ID" value="THG19467.1"/>
    <property type="molecule type" value="Genomic_DNA"/>
</dbReference>
<reference evidence="7 8" key="1">
    <citation type="journal article" date="2018" name="Proc. Natl. Acad. Sci. U.S.A.">
        <title>Draft genome sequence of Camellia sinensis var. sinensis provides insights into the evolution of the tea genome and tea quality.</title>
        <authorList>
            <person name="Wei C."/>
            <person name="Yang H."/>
            <person name="Wang S."/>
            <person name="Zhao J."/>
            <person name="Liu C."/>
            <person name="Gao L."/>
            <person name="Xia E."/>
            <person name="Lu Y."/>
            <person name="Tai Y."/>
            <person name="She G."/>
            <person name="Sun J."/>
            <person name="Cao H."/>
            <person name="Tong W."/>
            <person name="Gao Q."/>
            <person name="Li Y."/>
            <person name="Deng W."/>
            <person name="Jiang X."/>
            <person name="Wang W."/>
            <person name="Chen Q."/>
            <person name="Zhang S."/>
            <person name="Li H."/>
            <person name="Wu J."/>
            <person name="Wang P."/>
            <person name="Li P."/>
            <person name="Shi C."/>
            <person name="Zheng F."/>
            <person name="Jian J."/>
            <person name="Huang B."/>
            <person name="Shan D."/>
            <person name="Shi M."/>
            <person name="Fang C."/>
            <person name="Yue Y."/>
            <person name="Li F."/>
            <person name="Li D."/>
            <person name="Wei S."/>
            <person name="Han B."/>
            <person name="Jiang C."/>
            <person name="Yin Y."/>
            <person name="Xia T."/>
            <person name="Zhang Z."/>
            <person name="Bennetzen J.L."/>
            <person name="Zhao S."/>
            <person name="Wan X."/>
        </authorList>
    </citation>
    <scope>NUCLEOTIDE SEQUENCE [LARGE SCALE GENOMIC DNA]</scope>
    <source>
        <strain evidence="8">cv. Shuchazao</strain>
        <tissue evidence="7">Leaf</tissue>
    </source>
</reference>
<dbReference type="GO" id="GO:0016020">
    <property type="term" value="C:membrane"/>
    <property type="evidence" value="ECO:0007669"/>
    <property type="project" value="UniProtKB-SubCell"/>
</dbReference>
<organism evidence="7 8">
    <name type="scientific">Camellia sinensis var. sinensis</name>
    <name type="common">China tea</name>
    <dbReference type="NCBI Taxonomy" id="542762"/>
    <lineage>
        <taxon>Eukaryota</taxon>
        <taxon>Viridiplantae</taxon>
        <taxon>Streptophyta</taxon>
        <taxon>Embryophyta</taxon>
        <taxon>Tracheophyta</taxon>
        <taxon>Spermatophyta</taxon>
        <taxon>Magnoliopsida</taxon>
        <taxon>eudicotyledons</taxon>
        <taxon>Gunneridae</taxon>
        <taxon>Pentapetalae</taxon>
        <taxon>asterids</taxon>
        <taxon>Ericales</taxon>
        <taxon>Theaceae</taxon>
        <taxon>Camellia</taxon>
    </lineage>
</organism>
<dbReference type="SMR" id="A0A4V3WQ98"/>
<dbReference type="STRING" id="542762.A0A4V3WQ98"/>
<comment type="caution">
    <text evidence="7">The sequence shown here is derived from an EMBL/GenBank/DDBJ whole genome shotgun (WGS) entry which is preliminary data.</text>
</comment>
<dbReference type="InterPro" id="IPR002528">
    <property type="entry name" value="MATE_fam"/>
</dbReference>